<reference evidence="2" key="1">
    <citation type="submission" date="2021-02" db="EMBL/GenBank/DDBJ databases">
        <authorList>
            <person name="Nowell W R."/>
        </authorList>
    </citation>
    <scope>NUCLEOTIDE SEQUENCE</scope>
</reference>
<dbReference type="Proteomes" id="UP000681722">
    <property type="component" value="Unassembled WGS sequence"/>
</dbReference>
<dbReference type="EMBL" id="CAJOBC010130355">
    <property type="protein sequence ID" value="CAF4610461.1"/>
    <property type="molecule type" value="Genomic_DNA"/>
</dbReference>
<feature type="region of interest" description="Disordered" evidence="1">
    <location>
        <begin position="1"/>
        <end position="36"/>
    </location>
</feature>
<name>A0A8S2ZFW8_9BILA</name>
<feature type="non-terminal residue" evidence="2">
    <location>
        <position position="1"/>
    </location>
</feature>
<evidence type="ECO:0000313" key="2">
    <source>
        <dbReference type="EMBL" id="CAF4610461.1"/>
    </source>
</evidence>
<accession>A0A8S2ZFW8</accession>
<organism evidence="2 3">
    <name type="scientific">Didymodactylos carnosus</name>
    <dbReference type="NCBI Taxonomy" id="1234261"/>
    <lineage>
        <taxon>Eukaryota</taxon>
        <taxon>Metazoa</taxon>
        <taxon>Spiralia</taxon>
        <taxon>Gnathifera</taxon>
        <taxon>Rotifera</taxon>
        <taxon>Eurotatoria</taxon>
        <taxon>Bdelloidea</taxon>
        <taxon>Philodinida</taxon>
        <taxon>Philodinidae</taxon>
        <taxon>Didymodactylos</taxon>
    </lineage>
</organism>
<dbReference type="AlphaFoldDB" id="A0A8S2ZFW8"/>
<evidence type="ECO:0000313" key="3">
    <source>
        <dbReference type="Proteomes" id="UP000681722"/>
    </source>
</evidence>
<protein>
    <submittedName>
        <fullName evidence="2">Uncharacterized protein</fullName>
    </submittedName>
</protein>
<sequence>SQEYSSNRAGRYEESSNRGGFSDFGSKNWENDENDMSNNISMYEMQEDHKEDVVGIGAAETVQIQVHK</sequence>
<comment type="caution">
    <text evidence="2">The sequence shown here is derived from an EMBL/GenBank/DDBJ whole genome shotgun (WGS) entry which is preliminary data.</text>
</comment>
<evidence type="ECO:0000256" key="1">
    <source>
        <dbReference type="SAM" id="MobiDB-lite"/>
    </source>
</evidence>
<gene>
    <name evidence="2" type="ORF">SRO942_LOCUS49182</name>
</gene>
<proteinExistence type="predicted"/>